<dbReference type="InterPro" id="IPR004143">
    <property type="entry name" value="BPL_LPL_catalytic"/>
</dbReference>
<dbReference type="InterPro" id="IPR003142">
    <property type="entry name" value="BPL_C"/>
</dbReference>
<organism evidence="6 7">
    <name type="scientific">Frankia canadensis</name>
    <dbReference type="NCBI Taxonomy" id="1836972"/>
    <lineage>
        <taxon>Bacteria</taxon>
        <taxon>Bacillati</taxon>
        <taxon>Actinomycetota</taxon>
        <taxon>Actinomycetes</taxon>
        <taxon>Frankiales</taxon>
        <taxon>Frankiaceae</taxon>
        <taxon>Frankia</taxon>
    </lineage>
</organism>
<dbReference type="Pfam" id="PF02237">
    <property type="entry name" value="BPL_C"/>
    <property type="match status" value="1"/>
</dbReference>
<dbReference type="NCBIfam" id="TIGR00121">
    <property type="entry name" value="birA_ligase"/>
    <property type="match status" value="1"/>
</dbReference>
<accession>A0A2I2KL49</accession>
<evidence type="ECO:0000256" key="3">
    <source>
        <dbReference type="ARBA" id="ARBA00024227"/>
    </source>
</evidence>
<dbReference type="RefSeq" id="WP_101830425.1">
    <property type="nucleotide sequence ID" value="NZ_FZMO01000045.1"/>
</dbReference>
<dbReference type="PANTHER" id="PTHR12835">
    <property type="entry name" value="BIOTIN PROTEIN LIGASE"/>
    <property type="match status" value="1"/>
</dbReference>
<dbReference type="CDD" id="cd16442">
    <property type="entry name" value="BPL"/>
    <property type="match status" value="1"/>
</dbReference>
<dbReference type="PROSITE" id="PS51733">
    <property type="entry name" value="BPL_LPL_CATALYTIC"/>
    <property type="match status" value="1"/>
</dbReference>
<dbReference type="Pfam" id="PF03099">
    <property type="entry name" value="BPL_LplA_LipB"/>
    <property type="match status" value="1"/>
</dbReference>
<dbReference type="GO" id="GO:0004077">
    <property type="term" value="F:biotin--[biotin carboxyl-carrier protein] ligase activity"/>
    <property type="evidence" value="ECO:0007669"/>
    <property type="project" value="UniProtKB-EC"/>
</dbReference>
<feature type="compositionally biased region" description="Basic and acidic residues" evidence="4">
    <location>
        <begin position="23"/>
        <end position="32"/>
    </location>
</feature>
<evidence type="ECO:0000256" key="4">
    <source>
        <dbReference type="SAM" id="MobiDB-lite"/>
    </source>
</evidence>
<evidence type="ECO:0000256" key="2">
    <source>
        <dbReference type="ARBA" id="ARBA00023267"/>
    </source>
</evidence>
<keyword evidence="7" id="KW-1185">Reference proteome</keyword>
<dbReference type="SUPFAM" id="SSF55681">
    <property type="entry name" value="Class II aaRS and biotin synthetases"/>
    <property type="match status" value="1"/>
</dbReference>
<dbReference type="InterPro" id="IPR045864">
    <property type="entry name" value="aa-tRNA-synth_II/BPL/LPL"/>
</dbReference>
<evidence type="ECO:0000259" key="5">
    <source>
        <dbReference type="PROSITE" id="PS51733"/>
    </source>
</evidence>
<dbReference type="Gene3D" id="2.30.30.100">
    <property type="match status" value="1"/>
</dbReference>
<sequence length="330" mass="34591">MSSTFDPGPAEHPEDPASSLRPRGQDQRRRDTGLGGQQAGTRAHGLGPVAEDSRRGPLDAARLVVLARAAGLGATVVEEIDSTNAALVRAGRGEAGEPALRELARAWRLGGDGTEVADRGHVLVAERQTAGRGRLDRAWVSRPGAGLTVSLLLRLPVPPARLGWLPLVVGMALASTVRSVAGLPATLKWPNDVLVDGAKLAGVLVELVPIPPADPSVVIGFGLNVHAERDELPERSTSLRLCDADPRALDRTALLGSILGTLVTSLDAWAADPERARDAYLELCGTIGRQVRVELPDGTAELGTATDVDSTGRLVVDGRAYSAGDIIHLR</sequence>
<dbReference type="AlphaFoldDB" id="A0A2I2KL49"/>
<dbReference type="Proteomes" id="UP000234331">
    <property type="component" value="Unassembled WGS sequence"/>
</dbReference>
<dbReference type="EC" id="6.3.4.15" evidence="3"/>
<dbReference type="Gene3D" id="3.30.930.10">
    <property type="entry name" value="Bira Bifunctional Protein, Domain 2"/>
    <property type="match status" value="1"/>
</dbReference>
<dbReference type="InterPro" id="IPR004408">
    <property type="entry name" value="Biotin_CoA_COase_ligase"/>
</dbReference>
<evidence type="ECO:0000313" key="7">
    <source>
        <dbReference type="Proteomes" id="UP000234331"/>
    </source>
</evidence>
<feature type="region of interest" description="Disordered" evidence="4">
    <location>
        <begin position="1"/>
        <end position="54"/>
    </location>
</feature>
<protein>
    <recommendedName>
        <fullName evidence="3">biotin--[biotin carboxyl-carrier protein] ligase</fullName>
        <ecNumber evidence="3">6.3.4.15</ecNumber>
    </recommendedName>
</protein>
<feature type="domain" description="BPL/LPL catalytic" evidence="5">
    <location>
        <begin position="94"/>
        <end position="270"/>
    </location>
</feature>
<dbReference type="OrthoDB" id="9807064at2"/>
<proteinExistence type="predicted"/>
<gene>
    <name evidence="6" type="ORF">FRACA_1390014</name>
</gene>
<keyword evidence="2" id="KW-0092">Biotin</keyword>
<reference evidence="6 7" key="1">
    <citation type="submission" date="2017-06" db="EMBL/GenBank/DDBJ databases">
        <authorList>
            <person name="Kim H.J."/>
            <person name="Triplett B.A."/>
        </authorList>
    </citation>
    <scope>NUCLEOTIDE SEQUENCE [LARGE SCALE GENOMIC DNA]</scope>
    <source>
        <strain evidence="6">FRACA_ARgP5</strain>
    </source>
</reference>
<evidence type="ECO:0000256" key="1">
    <source>
        <dbReference type="ARBA" id="ARBA00022598"/>
    </source>
</evidence>
<dbReference type="GO" id="GO:0005737">
    <property type="term" value="C:cytoplasm"/>
    <property type="evidence" value="ECO:0007669"/>
    <property type="project" value="TreeGrafter"/>
</dbReference>
<dbReference type="PANTHER" id="PTHR12835:SF5">
    <property type="entry name" value="BIOTIN--PROTEIN LIGASE"/>
    <property type="match status" value="1"/>
</dbReference>
<keyword evidence="1 6" id="KW-0436">Ligase</keyword>
<evidence type="ECO:0000313" key="6">
    <source>
        <dbReference type="EMBL" id="SNQ46398.1"/>
    </source>
</evidence>
<name>A0A2I2KL49_9ACTN</name>
<dbReference type="EMBL" id="FZMO01000045">
    <property type="protein sequence ID" value="SNQ46398.1"/>
    <property type="molecule type" value="Genomic_DNA"/>
</dbReference>